<evidence type="ECO:0000256" key="1">
    <source>
        <dbReference type="SAM" id="MobiDB-lite"/>
    </source>
</evidence>
<dbReference type="OrthoDB" id="4869960at2759"/>
<dbReference type="InterPro" id="IPR010844">
    <property type="entry name" value="Occludin_ELL"/>
</dbReference>
<feature type="region of interest" description="Disordered" evidence="1">
    <location>
        <begin position="221"/>
        <end position="260"/>
    </location>
</feature>
<proteinExistence type="predicted"/>
<dbReference type="Proteomes" id="UP000197138">
    <property type="component" value="Unassembled WGS sequence"/>
</dbReference>
<feature type="compositionally biased region" description="Basic and acidic residues" evidence="1">
    <location>
        <begin position="671"/>
        <end position="685"/>
    </location>
</feature>
<feature type="compositionally biased region" description="Basic and acidic residues" evidence="1">
    <location>
        <begin position="646"/>
        <end position="660"/>
    </location>
</feature>
<name>A0A218XQN5_PUNGR</name>
<feature type="domain" description="OCEL" evidence="2">
    <location>
        <begin position="1064"/>
        <end position="1172"/>
    </location>
</feature>
<feature type="compositionally biased region" description="Polar residues" evidence="1">
    <location>
        <begin position="838"/>
        <end position="856"/>
    </location>
</feature>
<reference evidence="4" key="1">
    <citation type="journal article" date="2017" name="Plant J.">
        <title>The pomegranate (Punica granatum L.) genome and the genomics of punicalagin biosynthesis.</title>
        <authorList>
            <person name="Qin G."/>
            <person name="Xu C."/>
            <person name="Ming R."/>
            <person name="Tang H."/>
            <person name="Guyot R."/>
            <person name="Kramer E.M."/>
            <person name="Hu Y."/>
            <person name="Yi X."/>
            <person name="Qi Y."/>
            <person name="Xu X."/>
            <person name="Gao Z."/>
            <person name="Pan H."/>
            <person name="Jian J."/>
            <person name="Tian Y."/>
            <person name="Yue Z."/>
            <person name="Xu Y."/>
        </authorList>
    </citation>
    <scope>NUCLEOTIDE SEQUENCE [LARGE SCALE GENOMIC DNA]</scope>
    <source>
        <strain evidence="4">cv. Dabenzi</strain>
    </source>
</reference>
<feature type="region of interest" description="Disordered" evidence="1">
    <location>
        <begin position="883"/>
        <end position="1064"/>
    </location>
</feature>
<gene>
    <name evidence="6" type="primary">LOC116201828</name>
    <name evidence="3" type="ORF">CDL15_Pgr005009</name>
</gene>
<feature type="compositionally biased region" description="Polar residues" evidence="1">
    <location>
        <begin position="441"/>
        <end position="453"/>
    </location>
</feature>
<sequence>MFGGSSKVGRGGGRGGAGGGSKRFPAPPLQPTRPALPSAGRLSLSGGPRNRNTGPAAAAPPSVEETFSLVSGNNPLAFAMIIRLTPDLVEEIRRVEAQGETAKIKFDANPKNPSGNLINVGDKEFRFTWSKEFGDLCDIYEEKKSGEHGNGLLVESGCAWRKLNVQRILDESTTTHVKMLSEEAVRKTKARKAIVLDHGNPVMKSQIKQLAAVEATSNWRMGFKRKEPPPKKRKVDPPHVSSGSLKPAFKPGLSSNPKIAGKGIRAISPIASSPDQFRASASPSAAVNISKTNATTEDAGPSGQLSKEDTTTAEREIPTKPSVMASDRSGHKVDIGSKPMDLQSMLISLLKDNPKGMSIKALEKAIGYTIPNSGKKILSRIATYQAPGRYLLKPGVELEGFKGPSPGSGSSFEDDNNQVPTFEENFDQTPGPEPTFPKEVQPNNGLAQVNSAVQGDLDASENVDIEQHSPDLFGDKKDSNNSDGRADSSSDSGSDSDSGSSSSDSRSDSGSPSRSRSRSRSKSPIGSGSGSSSDSDSDASSNQEGSDEDVDIMTSDDDKELKHNIQDPGPAFPASTPDGGILDIDGIDEKHDGLESDTVDIDVVDEGDYGHGATAEETKHISPGQNRERQNFIGSLFDEEETAYEDNFKQEQSDSSERASRGQTTRAYNSRHSDVNSERVKRLKTENYSQSAVPQGGDGHYSMSPRDLSPGRHNEDLCQSPAGRMPNRVDRDVNTRFSIQKGSQAFSEKPSLHSQQLSRRSHDQGFSGSMTNDISGRPNRQAESWSHGRIPMQKERLVIEAQSEGYGAAERGPRSNKEGSGGKHSVPSDSPYDKSGETAGNNLKNVGQVSSMQIGSSRKDINGAGVERSALVNGRGGAILQREFSGLELGELRPEEAPLKRPFERKGSFKQSEHKSNNSENRSMDPGRRKTPGKLNIDSGKPSTPNLSRKRTTERREDDSTVPVPQGMQSQLQYPTKGDHGDGSAQISKKVNVSKSMRNGPQQLDSTQGLLSQSVKDSKNQAGNINTCMSNGQKEAGSADYGGGLKQRESSSDENSCSYSKYDKDEPDLKGRIKDYSQFEEYVQEYRDKYESYCSINKILENYRNKFQKMGKELEFAKGRDLERYNKALAQLRDSYRRCGVKHKRLKKIFVVLHQELKHLKQMMNEFAQTYSKD</sequence>
<keyword evidence="5" id="KW-1185">Reference proteome</keyword>
<reference evidence="3" key="2">
    <citation type="submission" date="2017-06" db="EMBL/GenBank/DDBJ databases">
        <title>The pomegranate genome and the genomics of punicalagin biosynthesis.</title>
        <authorList>
            <person name="Xu C."/>
        </authorList>
    </citation>
    <scope>NUCLEOTIDE SEQUENCE [LARGE SCALE GENOMIC DNA]</scope>
    <source>
        <tissue evidence="3">Fresh leaf</tissue>
    </source>
</reference>
<evidence type="ECO:0000313" key="4">
    <source>
        <dbReference type="Proteomes" id="UP000197138"/>
    </source>
</evidence>
<feature type="compositionally biased region" description="Polar residues" evidence="1">
    <location>
        <begin position="985"/>
        <end position="1033"/>
    </location>
</feature>
<dbReference type="PROSITE" id="PS51980">
    <property type="entry name" value="OCEL"/>
    <property type="match status" value="1"/>
</dbReference>
<dbReference type="EMBL" id="MTKT01000849">
    <property type="protein sequence ID" value="OWM87118.1"/>
    <property type="molecule type" value="Genomic_DNA"/>
</dbReference>
<dbReference type="PANTHER" id="PTHR38372">
    <property type="entry name" value="DENTIN SIALOPHOSPHOPROTEIN-LIKE PROTEIN"/>
    <property type="match status" value="1"/>
</dbReference>
<reference evidence="5" key="3">
    <citation type="journal article" date="2020" name="Plant Biotechnol. J.">
        <title>The pomegranate (Punica granatum L.) draft genome dissects genetic divergence between soft- and hard-seeded cultivars.</title>
        <authorList>
            <person name="Luo X."/>
            <person name="Li H."/>
            <person name="Wu Z."/>
            <person name="Yao W."/>
            <person name="Zhao P."/>
            <person name="Cao D."/>
            <person name="Yu H."/>
            <person name="Li K."/>
            <person name="Poudel K."/>
            <person name="Zhao D."/>
            <person name="Zhang F."/>
            <person name="Xia X."/>
            <person name="Chen L."/>
            <person name="Wang Q."/>
            <person name="Jing D."/>
            <person name="Cao S."/>
        </authorList>
    </citation>
    <scope>NUCLEOTIDE SEQUENCE [LARGE SCALE GENOMIC DNA]</scope>
</reference>
<protein>
    <submittedName>
        <fullName evidence="6">Uncharacterized protein LOC116201828 isoform X1</fullName>
    </submittedName>
</protein>
<feature type="region of interest" description="Disordered" evidence="1">
    <location>
        <begin position="401"/>
        <end position="861"/>
    </location>
</feature>
<accession>A0A218XQN5</accession>
<feature type="compositionally biased region" description="Acidic residues" evidence="1">
    <location>
        <begin position="545"/>
        <end position="558"/>
    </location>
</feature>
<feature type="compositionally biased region" description="Polar residues" evidence="1">
    <location>
        <begin position="661"/>
        <end position="670"/>
    </location>
</feature>
<dbReference type="PANTHER" id="PTHR38372:SF2">
    <property type="entry name" value="DENTIN SIALOPHOSPHOPROTEIN-LIKE PROTEIN"/>
    <property type="match status" value="1"/>
</dbReference>
<feature type="compositionally biased region" description="Low complexity" evidence="1">
    <location>
        <begin position="522"/>
        <end position="541"/>
    </location>
</feature>
<feature type="region of interest" description="Disordered" evidence="1">
    <location>
        <begin position="1"/>
        <end position="61"/>
    </location>
</feature>
<dbReference type="Pfam" id="PF07303">
    <property type="entry name" value="Occludin_ELL"/>
    <property type="match status" value="1"/>
</dbReference>
<feature type="compositionally biased region" description="Polar residues" evidence="1">
    <location>
        <begin position="735"/>
        <end position="774"/>
    </location>
</feature>
<evidence type="ECO:0000313" key="5">
    <source>
        <dbReference type="Proteomes" id="UP000515151"/>
    </source>
</evidence>
<feature type="compositionally biased region" description="Gly residues" evidence="1">
    <location>
        <begin position="9"/>
        <end position="21"/>
    </location>
</feature>
<feature type="region of interest" description="Disordered" evidence="1">
    <location>
        <begin position="291"/>
        <end position="337"/>
    </location>
</feature>
<feature type="compositionally biased region" description="Basic and acidic residues" evidence="1">
    <location>
        <begin position="614"/>
        <end position="630"/>
    </location>
</feature>
<dbReference type="Gene3D" id="6.10.140.340">
    <property type="match status" value="1"/>
</dbReference>
<feature type="compositionally biased region" description="Basic and acidic residues" evidence="1">
    <location>
        <begin position="306"/>
        <end position="318"/>
    </location>
</feature>
<organism evidence="3 4">
    <name type="scientific">Punica granatum</name>
    <name type="common">Pomegranate</name>
    <dbReference type="NCBI Taxonomy" id="22663"/>
    <lineage>
        <taxon>Eukaryota</taxon>
        <taxon>Viridiplantae</taxon>
        <taxon>Streptophyta</taxon>
        <taxon>Embryophyta</taxon>
        <taxon>Tracheophyta</taxon>
        <taxon>Spermatophyta</taxon>
        <taxon>Magnoliopsida</taxon>
        <taxon>eudicotyledons</taxon>
        <taxon>Gunneridae</taxon>
        <taxon>Pentapetalae</taxon>
        <taxon>rosids</taxon>
        <taxon>malvids</taxon>
        <taxon>Myrtales</taxon>
        <taxon>Lythraceae</taxon>
        <taxon>Punica</taxon>
    </lineage>
</organism>
<feature type="compositionally biased region" description="Low complexity" evidence="1">
    <location>
        <begin position="401"/>
        <end position="411"/>
    </location>
</feature>
<reference evidence="6" key="4">
    <citation type="submission" date="2025-04" db="UniProtKB">
        <authorList>
            <consortium name="RefSeq"/>
        </authorList>
    </citation>
    <scope>IDENTIFICATION</scope>
    <source>
        <tissue evidence="6">Leaf</tissue>
    </source>
</reference>
<evidence type="ECO:0000313" key="3">
    <source>
        <dbReference type="EMBL" id="OWM87118.1"/>
    </source>
</evidence>
<evidence type="ECO:0000313" key="6">
    <source>
        <dbReference type="RefSeq" id="XP_031389104.1"/>
    </source>
</evidence>
<feature type="compositionally biased region" description="Basic and acidic residues" evidence="1">
    <location>
        <begin position="890"/>
        <end position="928"/>
    </location>
</feature>
<dbReference type="Proteomes" id="UP000515151">
    <property type="component" value="Chromosome 3"/>
</dbReference>
<feature type="compositionally biased region" description="Basic and acidic residues" evidence="1">
    <location>
        <begin position="465"/>
        <end position="488"/>
    </location>
</feature>
<dbReference type="AlphaFoldDB" id="A0A218XQN5"/>
<dbReference type="RefSeq" id="XP_031389104.1">
    <property type="nucleotide sequence ID" value="XM_031533244.1"/>
</dbReference>
<feature type="compositionally biased region" description="Acidic residues" evidence="1">
    <location>
        <begin position="595"/>
        <end position="607"/>
    </location>
</feature>
<dbReference type="SUPFAM" id="SSF144292">
    <property type="entry name" value="occludin/ELL-like"/>
    <property type="match status" value="1"/>
</dbReference>
<dbReference type="GeneID" id="116201828"/>
<feature type="compositionally biased region" description="Low complexity" evidence="1">
    <location>
        <begin position="489"/>
        <end position="514"/>
    </location>
</feature>
<feature type="compositionally biased region" description="Basic and acidic residues" evidence="1">
    <location>
        <begin position="811"/>
        <end position="821"/>
    </location>
</feature>
<evidence type="ECO:0000259" key="2">
    <source>
        <dbReference type="PROSITE" id="PS51980"/>
    </source>
</evidence>